<dbReference type="NCBIfam" id="TIGR01727">
    <property type="entry name" value="oligo_HPY"/>
    <property type="match status" value="1"/>
</dbReference>
<evidence type="ECO:0000256" key="1">
    <source>
        <dbReference type="ARBA" id="ARBA00022448"/>
    </source>
</evidence>
<accession>A0A645GGZ4</accession>
<organism evidence="6">
    <name type="scientific">bioreactor metagenome</name>
    <dbReference type="NCBI Taxonomy" id="1076179"/>
    <lineage>
        <taxon>unclassified sequences</taxon>
        <taxon>metagenomes</taxon>
        <taxon>ecological metagenomes</taxon>
    </lineage>
</organism>
<dbReference type="PANTHER" id="PTHR43776">
    <property type="entry name" value="TRANSPORT ATP-BINDING PROTEIN"/>
    <property type="match status" value="1"/>
</dbReference>
<dbReference type="PROSITE" id="PS00211">
    <property type="entry name" value="ABC_TRANSPORTER_1"/>
    <property type="match status" value="1"/>
</dbReference>
<proteinExistence type="predicted"/>
<dbReference type="AlphaFoldDB" id="A0A645GGZ4"/>
<comment type="caution">
    <text evidence="6">The sequence shown here is derived from an EMBL/GenBank/DDBJ whole genome shotgun (WGS) entry which is preliminary data.</text>
</comment>
<dbReference type="GO" id="GO:0015833">
    <property type="term" value="P:peptide transport"/>
    <property type="evidence" value="ECO:0007669"/>
    <property type="project" value="InterPro"/>
</dbReference>
<sequence>MRKLRSRMQLVFQDPLASLNPRMSLGQAIDHPAQIHMPELSAEERREHVLAMFRAVGMNPPEAFYDLYPHQISGGQRQRVVLARALVTHPELVVADEPIAMADVSVRSILLDLMMKMKKEFNLTYLFITHDLATAKYICDRIGILYLGKMCEMGDLAEVYTHPLHPYTQALLAAVPVPDPRKRRKERMPEGEIPNPIHPPSGCRFHPRCPLAQEICSKEVPEMRELRPGHTVACHYAEKFL</sequence>
<evidence type="ECO:0000256" key="4">
    <source>
        <dbReference type="SAM" id="MobiDB-lite"/>
    </source>
</evidence>
<dbReference type="InterPro" id="IPR027417">
    <property type="entry name" value="P-loop_NTPase"/>
</dbReference>
<evidence type="ECO:0000259" key="5">
    <source>
        <dbReference type="PROSITE" id="PS50893"/>
    </source>
</evidence>
<dbReference type="GO" id="GO:0005524">
    <property type="term" value="F:ATP binding"/>
    <property type="evidence" value="ECO:0007669"/>
    <property type="project" value="UniProtKB-KW"/>
</dbReference>
<dbReference type="CDD" id="cd03257">
    <property type="entry name" value="ABC_NikE_OppD_transporters"/>
    <property type="match status" value="1"/>
</dbReference>
<dbReference type="GO" id="GO:0016887">
    <property type="term" value="F:ATP hydrolysis activity"/>
    <property type="evidence" value="ECO:0007669"/>
    <property type="project" value="InterPro"/>
</dbReference>
<dbReference type="PANTHER" id="PTHR43776:SF8">
    <property type="entry name" value="ABC TRANSPORTER, ATP-BINDING PROTEIN"/>
    <property type="match status" value="1"/>
</dbReference>
<dbReference type="InterPro" id="IPR003439">
    <property type="entry name" value="ABC_transporter-like_ATP-bd"/>
</dbReference>
<dbReference type="EMBL" id="VSSQ01071402">
    <property type="protein sequence ID" value="MPN23013.1"/>
    <property type="molecule type" value="Genomic_DNA"/>
</dbReference>
<dbReference type="InterPro" id="IPR050319">
    <property type="entry name" value="ABC_transp_ATP-bind"/>
</dbReference>
<protein>
    <submittedName>
        <fullName evidence="6">Oligopeptide transport ATP-binding protein OppF</fullName>
    </submittedName>
</protein>
<dbReference type="PROSITE" id="PS50893">
    <property type="entry name" value="ABC_TRANSPORTER_2"/>
    <property type="match status" value="1"/>
</dbReference>
<feature type="domain" description="ABC transporter" evidence="5">
    <location>
        <begin position="1"/>
        <end position="172"/>
    </location>
</feature>
<gene>
    <name evidence="6" type="primary">oppF_67</name>
    <name evidence="6" type="ORF">SDC9_170398</name>
</gene>
<evidence type="ECO:0000313" key="6">
    <source>
        <dbReference type="EMBL" id="MPN23013.1"/>
    </source>
</evidence>
<keyword evidence="2" id="KW-0547">Nucleotide-binding</keyword>
<keyword evidence="1" id="KW-0813">Transport</keyword>
<dbReference type="Gene3D" id="3.40.50.300">
    <property type="entry name" value="P-loop containing nucleotide triphosphate hydrolases"/>
    <property type="match status" value="1"/>
</dbReference>
<dbReference type="InterPro" id="IPR017871">
    <property type="entry name" value="ABC_transporter-like_CS"/>
</dbReference>
<evidence type="ECO:0000256" key="2">
    <source>
        <dbReference type="ARBA" id="ARBA00022741"/>
    </source>
</evidence>
<name>A0A645GGZ4_9ZZZZ</name>
<keyword evidence="3 6" id="KW-0067">ATP-binding</keyword>
<dbReference type="SUPFAM" id="SSF52540">
    <property type="entry name" value="P-loop containing nucleoside triphosphate hydrolases"/>
    <property type="match status" value="1"/>
</dbReference>
<evidence type="ECO:0000256" key="3">
    <source>
        <dbReference type="ARBA" id="ARBA00022840"/>
    </source>
</evidence>
<reference evidence="6" key="1">
    <citation type="submission" date="2019-08" db="EMBL/GenBank/DDBJ databases">
        <authorList>
            <person name="Kucharzyk K."/>
            <person name="Murdoch R.W."/>
            <person name="Higgins S."/>
            <person name="Loffler F."/>
        </authorList>
    </citation>
    <scope>NUCLEOTIDE SEQUENCE</scope>
</reference>
<dbReference type="Pfam" id="PF00005">
    <property type="entry name" value="ABC_tran"/>
    <property type="match status" value="1"/>
</dbReference>
<feature type="region of interest" description="Disordered" evidence="4">
    <location>
        <begin position="180"/>
        <end position="199"/>
    </location>
</feature>
<dbReference type="InterPro" id="IPR013563">
    <property type="entry name" value="Oligopep_ABC_C"/>
</dbReference>
<dbReference type="Pfam" id="PF08352">
    <property type="entry name" value="oligo_HPY"/>
    <property type="match status" value="1"/>
</dbReference>